<comment type="caution">
    <text evidence="1">The sequence shown here is derived from an EMBL/GenBank/DDBJ whole genome shotgun (WGS) entry which is preliminary data.</text>
</comment>
<dbReference type="EMBL" id="BRLJ01000002">
    <property type="protein sequence ID" value="GKX62598.1"/>
    <property type="molecule type" value="Genomic_DNA"/>
</dbReference>
<evidence type="ECO:0000313" key="1">
    <source>
        <dbReference type="EMBL" id="GKX62598.1"/>
    </source>
</evidence>
<sequence>MSGQENRRAKKNFFKKEPLLGFMIAMILNENGNDIQYQFDANLNALPYPYLT</sequence>
<reference evidence="1" key="1">
    <citation type="submission" date="2022-06" db="EMBL/GenBank/DDBJ databases">
        <title>Draft genome sequences of Pragia fontium str. JCM24417.</title>
        <authorList>
            <person name="Wakabayashi Y."/>
            <person name="Kojima K."/>
        </authorList>
    </citation>
    <scope>NUCLEOTIDE SEQUENCE</scope>
    <source>
        <strain evidence="1">JCM 24417</strain>
    </source>
</reference>
<name>A0ABQ5LG93_9GAMM</name>
<proteinExistence type="predicted"/>
<organism evidence="1 2">
    <name type="scientific">Pragia fontium</name>
    <dbReference type="NCBI Taxonomy" id="82985"/>
    <lineage>
        <taxon>Bacteria</taxon>
        <taxon>Pseudomonadati</taxon>
        <taxon>Pseudomonadota</taxon>
        <taxon>Gammaproteobacteria</taxon>
        <taxon>Enterobacterales</taxon>
        <taxon>Budviciaceae</taxon>
        <taxon>Pragia</taxon>
    </lineage>
</organism>
<protein>
    <submittedName>
        <fullName evidence="1">Uncharacterized protein</fullName>
    </submittedName>
</protein>
<keyword evidence="2" id="KW-1185">Reference proteome</keyword>
<gene>
    <name evidence="1" type="ORF">SOASR032_11670</name>
</gene>
<evidence type="ECO:0000313" key="2">
    <source>
        <dbReference type="Proteomes" id="UP001059610"/>
    </source>
</evidence>
<dbReference type="Proteomes" id="UP001059610">
    <property type="component" value="Unassembled WGS sequence"/>
</dbReference>
<accession>A0ABQ5LG93</accession>